<evidence type="ECO:0000313" key="1">
    <source>
        <dbReference type="EMBL" id="MPY30585.1"/>
    </source>
</evidence>
<keyword evidence="2" id="KW-1185">Reference proteome</keyword>
<dbReference type="EMBL" id="VJZD01000010">
    <property type="protein sequence ID" value="MPY30585.1"/>
    <property type="molecule type" value="Genomic_DNA"/>
</dbReference>
<reference evidence="1 2" key="1">
    <citation type="submission" date="2019-07" db="EMBL/GenBank/DDBJ databases">
        <title>New species of Amycolatopsis and Streptomyces.</title>
        <authorList>
            <person name="Duangmal K."/>
            <person name="Teo W.F.A."/>
            <person name="Lipun K."/>
        </authorList>
    </citation>
    <scope>NUCLEOTIDE SEQUENCE [LARGE SCALE GENOMIC DNA]</scope>
    <source>
        <strain evidence="1 2">NBRC 109810</strain>
    </source>
</reference>
<dbReference type="RefSeq" id="WP_152885398.1">
    <property type="nucleotide sequence ID" value="NZ_VJZD01000010.1"/>
</dbReference>
<dbReference type="Proteomes" id="UP000325849">
    <property type="component" value="Unassembled WGS sequence"/>
</dbReference>
<organism evidence="1 2">
    <name type="scientific">Streptomyces adustus</name>
    <dbReference type="NCBI Taxonomy" id="1609272"/>
    <lineage>
        <taxon>Bacteria</taxon>
        <taxon>Bacillati</taxon>
        <taxon>Actinomycetota</taxon>
        <taxon>Actinomycetes</taxon>
        <taxon>Kitasatosporales</taxon>
        <taxon>Streptomycetaceae</taxon>
        <taxon>Streptomyces</taxon>
    </lineage>
</organism>
<dbReference type="AlphaFoldDB" id="A0A5N8V9F0"/>
<accession>A0A5N8V9F0</accession>
<protein>
    <submittedName>
        <fullName evidence="1">Uncharacterized protein</fullName>
    </submittedName>
</protein>
<evidence type="ECO:0000313" key="2">
    <source>
        <dbReference type="Proteomes" id="UP000325849"/>
    </source>
</evidence>
<gene>
    <name evidence="1" type="ORF">FNH09_04445</name>
</gene>
<sequence>MSSRIRSLTELITMCGRITAEHAHQGEWQPHSASVLSQRYEAAAPLADVSRGLTRTRRGMRRVETLARQKFHDRTLATGTQPPSP</sequence>
<name>A0A5N8V9F0_9ACTN</name>
<proteinExistence type="predicted"/>
<comment type="caution">
    <text evidence="1">The sequence shown here is derived from an EMBL/GenBank/DDBJ whole genome shotgun (WGS) entry which is preliminary data.</text>
</comment>